<dbReference type="PRINTS" id="PR00773">
    <property type="entry name" value="GRPEPROTEIN"/>
</dbReference>
<evidence type="ECO:0000256" key="2">
    <source>
        <dbReference type="ARBA" id="ARBA00023186"/>
    </source>
</evidence>
<dbReference type="GO" id="GO:0000774">
    <property type="term" value="F:adenyl-nucleotide exchange factor activity"/>
    <property type="evidence" value="ECO:0007669"/>
    <property type="project" value="InterPro"/>
</dbReference>
<dbReference type="GO" id="GO:0051087">
    <property type="term" value="F:protein-folding chaperone binding"/>
    <property type="evidence" value="ECO:0007669"/>
    <property type="project" value="InterPro"/>
</dbReference>
<dbReference type="SUPFAM" id="SSF51064">
    <property type="entry name" value="Head domain of nucleotide exchange factor GrpE"/>
    <property type="match status" value="1"/>
</dbReference>
<evidence type="ECO:0000256" key="1">
    <source>
        <dbReference type="ARBA" id="ARBA00009054"/>
    </source>
</evidence>
<dbReference type="Proteomes" id="UP000178186">
    <property type="component" value="Unassembled WGS sequence"/>
</dbReference>
<dbReference type="InterPro" id="IPR009012">
    <property type="entry name" value="GrpE_head"/>
</dbReference>
<comment type="subunit">
    <text evidence="3">Homodimer.</text>
</comment>
<dbReference type="STRING" id="1802128.A3H64_02265"/>
<dbReference type="AlphaFoldDB" id="A0A1G2GWY1"/>
<dbReference type="InterPro" id="IPR000740">
    <property type="entry name" value="GrpE"/>
</dbReference>
<dbReference type="InterPro" id="IPR013805">
    <property type="entry name" value="GrpE_CC"/>
</dbReference>
<evidence type="ECO:0000313" key="6">
    <source>
        <dbReference type="EMBL" id="OGZ54298.1"/>
    </source>
</evidence>
<dbReference type="Gene3D" id="3.90.20.20">
    <property type="match status" value="1"/>
</dbReference>
<comment type="similarity">
    <text evidence="1 3 4">Belongs to the GrpE family.</text>
</comment>
<dbReference type="Gene3D" id="2.30.22.10">
    <property type="entry name" value="Head domain of nucleotide exchange factor GrpE"/>
    <property type="match status" value="1"/>
</dbReference>
<gene>
    <name evidence="3" type="primary">grpE</name>
    <name evidence="6" type="ORF">A3H64_02265</name>
</gene>
<name>A0A1G2GWY1_9BACT</name>
<feature type="region of interest" description="Disordered" evidence="5">
    <location>
        <begin position="1"/>
        <end position="30"/>
    </location>
</feature>
<proteinExistence type="inferred from homology"/>
<sequence length="184" mass="21039">MPDQSEQNQEENKETDEHQEEGENEETEKALRHVLAQCRKEKTEYLLGWQRCKADAVNIKQQEEIKRRDIIQFAAEDLIQALIPVLETFNYALRGKDAKDPYVQGFGHIQNQFITILKSCGLTVIEDIGVVFDTSRHESVGMTPAAKKEEDNTVMEVVENGYALYEKVIKPAKVKIGEYKNHGS</sequence>
<keyword evidence="3" id="KW-0346">Stress response</keyword>
<evidence type="ECO:0000313" key="7">
    <source>
        <dbReference type="Proteomes" id="UP000178186"/>
    </source>
</evidence>
<keyword evidence="3" id="KW-0963">Cytoplasm</keyword>
<comment type="function">
    <text evidence="3">Participates actively in the response to hyperosmotic and heat shock by preventing the aggregation of stress-denatured proteins, in association with DnaK and GrpE. It is the nucleotide exchange factor for DnaK and may function as a thermosensor. Unfolded proteins bind initially to DnaJ; upon interaction with the DnaJ-bound protein, DnaK hydrolyzes its bound ATP, resulting in the formation of a stable complex. GrpE releases ADP from DnaK; ATP binding to DnaK triggers the release of the substrate protein, thus completing the reaction cycle. Several rounds of ATP-dependent interactions between DnaJ, DnaK and GrpE are required for fully efficient folding.</text>
</comment>
<comment type="subcellular location">
    <subcellularLocation>
        <location evidence="3">Cytoplasm</location>
    </subcellularLocation>
</comment>
<evidence type="ECO:0000256" key="4">
    <source>
        <dbReference type="RuleBase" id="RU004478"/>
    </source>
</evidence>
<dbReference type="GO" id="GO:0042803">
    <property type="term" value="F:protein homodimerization activity"/>
    <property type="evidence" value="ECO:0007669"/>
    <property type="project" value="InterPro"/>
</dbReference>
<accession>A0A1G2GWY1</accession>
<dbReference type="PANTHER" id="PTHR21237:SF23">
    <property type="entry name" value="GRPE PROTEIN HOMOLOG, MITOCHONDRIAL"/>
    <property type="match status" value="1"/>
</dbReference>
<dbReference type="GO" id="GO:0051082">
    <property type="term" value="F:unfolded protein binding"/>
    <property type="evidence" value="ECO:0007669"/>
    <property type="project" value="TreeGrafter"/>
</dbReference>
<protein>
    <recommendedName>
        <fullName evidence="3">Protein GrpE</fullName>
    </recommendedName>
    <alternativeName>
        <fullName evidence="3">HSP-70 cofactor</fullName>
    </alternativeName>
</protein>
<feature type="compositionally biased region" description="Acidic residues" evidence="5">
    <location>
        <begin position="17"/>
        <end position="26"/>
    </location>
</feature>
<dbReference type="EMBL" id="MHNY01000047">
    <property type="protein sequence ID" value="OGZ54298.1"/>
    <property type="molecule type" value="Genomic_DNA"/>
</dbReference>
<evidence type="ECO:0000256" key="3">
    <source>
        <dbReference type="HAMAP-Rule" id="MF_01151"/>
    </source>
</evidence>
<dbReference type="HAMAP" id="MF_01151">
    <property type="entry name" value="GrpE"/>
    <property type="match status" value="1"/>
</dbReference>
<dbReference type="GO" id="GO:0005737">
    <property type="term" value="C:cytoplasm"/>
    <property type="evidence" value="ECO:0007669"/>
    <property type="project" value="UniProtKB-SubCell"/>
</dbReference>
<keyword evidence="2 3" id="KW-0143">Chaperone</keyword>
<dbReference type="PANTHER" id="PTHR21237">
    <property type="entry name" value="GRPE PROTEIN"/>
    <property type="match status" value="1"/>
</dbReference>
<reference evidence="6 7" key="1">
    <citation type="journal article" date="2016" name="Nat. Commun.">
        <title>Thousands of microbial genomes shed light on interconnected biogeochemical processes in an aquifer system.</title>
        <authorList>
            <person name="Anantharaman K."/>
            <person name="Brown C.T."/>
            <person name="Hug L.A."/>
            <person name="Sharon I."/>
            <person name="Castelle C.J."/>
            <person name="Probst A.J."/>
            <person name="Thomas B.C."/>
            <person name="Singh A."/>
            <person name="Wilkins M.J."/>
            <person name="Karaoz U."/>
            <person name="Brodie E.L."/>
            <person name="Williams K.H."/>
            <person name="Hubbard S.S."/>
            <person name="Banfield J.F."/>
        </authorList>
    </citation>
    <scope>NUCLEOTIDE SEQUENCE [LARGE SCALE GENOMIC DNA]</scope>
</reference>
<dbReference type="SUPFAM" id="SSF58014">
    <property type="entry name" value="Coiled-coil domain of nucleotide exchange factor GrpE"/>
    <property type="match status" value="1"/>
</dbReference>
<comment type="caution">
    <text evidence="6">The sequence shown here is derived from an EMBL/GenBank/DDBJ whole genome shotgun (WGS) entry which is preliminary data.</text>
</comment>
<dbReference type="CDD" id="cd00446">
    <property type="entry name" value="GrpE"/>
    <property type="match status" value="1"/>
</dbReference>
<dbReference type="Pfam" id="PF01025">
    <property type="entry name" value="GrpE"/>
    <property type="match status" value="1"/>
</dbReference>
<organism evidence="6 7">
    <name type="scientific">Candidatus Ryanbacteria bacterium RIFCSPLOWO2_02_FULL_45_11c</name>
    <dbReference type="NCBI Taxonomy" id="1802128"/>
    <lineage>
        <taxon>Bacteria</taxon>
        <taxon>Candidatus Ryaniibacteriota</taxon>
    </lineage>
</organism>
<evidence type="ECO:0000256" key="5">
    <source>
        <dbReference type="SAM" id="MobiDB-lite"/>
    </source>
</evidence>
<dbReference type="GO" id="GO:0006457">
    <property type="term" value="P:protein folding"/>
    <property type="evidence" value="ECO:0007669"/>
    <property type="project" value="InterPro"/>
</dbReference>